<dbReference type="InterPro" id="IPR011053">
    <property type="entry name" value="Single_hybrid_motif"/>
</dbReference>
<dbReference type="AlphaFoldDB" id="A0A1H2PPQ1"/>
<dbReference type="InterPro" id="IPR001882">
    <property type="entry name" value="Biotin_BS"/>
</dbReference>
<dbReference type="PANTHER" id="PTHR18866:SF33">
    <property type="entry name" value="METHYLCROTONOYL-COA CARBOXYLASE SUBUNIT ALPHA, MITOCHONDRIAL-RELATED"/>
    <property type="match status" value="1"/>
</dbReference>
<comment type="cofactor">
    <cofactor evidence="1">
        <name>biotin</name>
        <dbReference type="ChEBI" id="CHEBI:57586"/>
    </cofactor>
</comment>
<reference evidence="12" key="1">
    <citation type="submission" date="2016-09" db="EMBL/GenBank/DDBJ databases">
        <authorList>
            <person name="Varghese N."/>
            <person name="Submissions S."/>
        </authorList>
    </citation>
    <scope>NUCLEOTIDE SEQUENCE [LARGE SCALE GENOMIC DNA]</scope>
    <source>
        <strain evidence="12">JS23</strain>
    </source>
</reference>
<dbReference type="InterPro" id="IPR005481">
    <property type="entry name" value="BC-like_N"/>
</dbReference>
<name>A0A1H2PPQ1_9BURK</name>
<evidence type="ECO:0000259" key="10">
    <source>
        <dbReference type="PROSITE" id="PS50979"/>
    </source>
</evidence>
<dbReference type="SUPFAM" id="SSF51246">
    <property type="entry name" value="Rudiment single hybrid motif"/>
    <property type="match status" value="1"/>
</dbReference>
<dbReference type="Pfam" id="PF00289">
    <property type="entry name" value="Biotin_carb_N"/>
    <property type="match status" value="1"/>
</dbReference>
<evidence type="ECO:0000259" key="8">
    <source>
        <dbReference type="PROSITE" id="PS50968"/>
    </source>
</evidence>
<dbReference type="GO" id="GO:0005524">
    <property type="term" value="F:ATP binding"/>
    <property type="evidence" value="ECO:0007669"/>
    <property type="project" value="UniProtKB-UniRule"/>
</dbReference>
<keyword evidence="5" id="KW-0809">Transit peptide</keyword>
<keyword evidence="3 7" id="KW-0547">Nucleotide-binding</keyword>
<dbReference type="Gene3D" id="3.40.50.20">
    <property type="match status" value="1"/>
</dbReference>
<dbReference type="InterPro" id="IPR005482">
    <property type="entry name" value="Biotin_COase_C"/>
</dbReference>
<dbReference type="Pfam" id="PF02786">
    <property type="entry name" value="CPSase_L_D2"/>
    <property type="match status" value="1"/>
</dbReference>
<gene>
    <name evidence="11" type="ORF">SAMN05216551_104324</name>
</gene>
<dbReference type="PROSITE" id="PS50975">
    <property type="entry name" value="ATP_GRASP"/>
    <property type="match status" value="1"/>
</dbReference>
<accession>A0A1H2PPQ1</accession>
<evidence type="ECO:0000313" key="12">
    <source>
        <dbReference type="Proteomes" id="UP000243719"/>
    </source>
</evidence>
<dbReference type="PROSITE" id="PS00866">
    <property type="entry name" value="CPSASE_1"/>
    <property type="match status" value="1"/>
</dbReference>
<keyword evidence="4 7" id="KW-0067">ATP-binding</keyword>
<dbReference type="PANTHER" id="PTHR18866">
    <property type="entry name" value="CARBOXYLASE:PYRUVATE/ACETYL-COA/PROPIONYL-COA CARBOXYLASE"/>
    <property type="match status" value="1"/>
</dbReference>
<feature type="domain" description="ATP-grasp" evidence="9">
    <location>
        <begin position="120"/>
        <end position="317"/>
    </location>
</feature>
<dbReference type="Proteomes" id="UP000243719">
    <property type="component" value="Unassembled WGS sequence"/>
</dbReference>
<dbReference type="RefSeq" id="WP_091907287.1">
    <property type="nucleotide sequence ID" value="NZ_FNLO01000004.1"/>
</dbReference>
<dbReference type="NCBIfam" id="NF006367">
    <property type="entry name" value="PRK08591.1"/>
    <property type="match status" value="1"/>
</dbReference>
<dbReference type="SUPFAM" id="SSF56059">
    <property type="entry name" value="Glutathione synthetase ATP-binding domain-like"/>
    <property type="match status" value="1"/>
</dbReference>
<evidence type="ECO:0000256" key="1">
    <source>
        <dbReference type="ARBA" id="ARBA00001953"/>
    </source>
</evidence>
<evidence type="ECO:0000256" key="6">
    <source>
        <dbReference type="ARBA" id="ARBA00023267"/>
    </source>
</evidence>
<dbReference type="EMBL" id="FNLO01000004">
    <property type="protein sequence ID" value="SDV48285.1"/>
    <property type="molecule type" value="Genomic_DNA"/>
</dbReference>
<evidence type="ECO:0000256" key="7">
    <source>
        <dbReference type="PROSITE-ProRule" id="PRU00409"/>
    </source>
</evidence>
<protein>
    <submittedName>
        <fullName evidence="11">3-methylcrotonoyl-CoA carboxylase, alpha subunit</fullName>
    </submittedName>
</protein>
<dbReference type="InterPro" id="IPR011761">
    <property type="entry name" value="ATP-grasp"/>
</dbReference>
<feature type="domain" description="Biotin carboxylation" evidence="10">
    <location>
        <begin position="1"/>
        <end position="455"/>
    </location>
</feature>
<organism evidence="11 12">
    <name type="scientific">Chitinasiproducens palmae</name>
    <dbReference type="NCBI Taxonomy" id="1770053"/>
    <lineage>
        <taxon>Bacteria</taxon>
        <taxon>Pseudomonadati</taxon>
        <taxon>Pseudomonadota</taxon>
        <taxon>Betaproteobacteria</taxon>
        <taxon>Burkholderiales</taxon>
        <taxon>Burkholderiaceae</taxon>
        <taxon>Chitinasiproducens</taxon>
    </lineage>
</organism>
<evidence type="ECO:0000256" key="3">
    <source>
        <dbReference type="ARBA" id="ARBA00022741"/>
    </source>
</evidence>
<dbReference type="GO" id="GO:0046872">
    <property type="term" value="F:metal ion binding"/>
    <property type="evidence" value="ECO:0007669"/>
    <property type="project" value="InterPro"/>
</dbReference>
<dbReference type="OrthoDB" id="9803706at2"/>
<dbReference type="FunFam" id="2.40.50.100:FF:000003">
    <property type="entry name" value="Acetyl-CoA carboxylase biotin carboxyl carrier protein"/>
    <property type="match status" value="1"/>
</dbReference>
<dbReference type="CDD" id="cd06850">
    <property type="entry name" value="biotinyl_domain"/>
    <property type="match status" value="1"/>
</dbReference>
<dbReference type="PROSITE" id="PS50968">
    <property type="entry name" value="BIOTINYL_LIPOYL"/>
    <property type="match status" value="1"/>
</dbReference>
<dbReference type="SMART" id="SM00878">
    <property type="entry name" value="Biotin_carb_C"/>
    <property type="match status" value="1"/>
</dbReference>
<dbReference type="InterPro" id="IPR000089">
    <property type="entry name" value="Biotin_lipoyl"/>
</dbReference>
<sequence>MFSKLLIANRGEIACRVATTCRRLGIATVAVFSEADRHAKHVALADEAVLIGPAPVSDSYLQYERIIGAARRTGAQAIHPGYGFLSENEAFARACAEAGLVFVGPPVAAIAAMGSKAAAKALMQEAAVPLVPGYHGADQEPARLRREADAIGYPVLLKASAGGGGKGMRVVERGDDFATALASCQREARASFGDDRILIEKYLLRPRHVEVQVFADRHGHALYLFDRDCSVQRRHQKVIEEAPAPGLSEATRRAMGEAAVAAARAVAYEGAGTVEFIVSPDGAFYFMEMNTRLQVEHPVTELVTGLDLVEWQLRVAAGEPLPLTEQAALRTDGHAIEARIYAEDPSRGFLPSTGAITHLQVPAASEFAQPDAAGVRIDSGVRAGDSITPYYDPMIAKLIVHGATRAQACDRLVQALDRFEIVGPRTNVAFLRRLVDSEAFRTARLDTGLIERNQATLLAQAGVPALTALALALAAALASEQGEAPGDSPWTRLAFWRVNADARRVWHFRLSEDGADPAPIEVIWQRDTRTGEGAIEYEGRRHAFAVVSDGKTRHDDGSSGTVTVELDGHRFSGSVFHEPARALFHVFADGGHWALELPEHKPAATEDELAGGRLTAPMPGKVVALLVEVGQAVEKGTPLLVLEAMKMEHTILAPAAGVVSELRYAVGDQVDDGAALLVVDASA</sequence>
<dbReference type="FunFam" id="3.40.50.20:FF:000010">
    <property type="entry name" value="Propionyl-CoA carboxylase subunit alpha"/>
    <property type="match status" value="1"/>
</dbReference>
<dbReference type="PROSITE" id="PS00188">
    <property type="entry name" value="BIOTIN"/>
    <property type="match status" value="1"/>
</dbReference>
<dbReference type="FunFam" id="3.30.470.20:FF:000028">
    <property type="entry name" value="Methylcrotonoyl-CoA carboxylase subunit alpha, mitochondrial"/>
    <property type="match status" value="1"/>
</dbReference>
<dbReference type="InterPro" id="IPR011764">
    <property type="entry name" value="Biotin_carboxylation_dom"/>
</dbReference>
<keyword evidence="6" id="KW-0092">Biotin</keyword>
<dbReference type="Gene3D" id="2.40.50.100">
    <property type="match status" value="1"/>
</dbReference>
<dbReference type="GO" id="GO:0016874">
    <property type="term" value="F:ligase activity"/>
    <property type="evidence" value="ECO:0007669"/>
    <property type="project" value="UniProtKB-KW"/>
</dbReference>
<evidence type="ECO:0000256" key="4">
    <source>
        <dbReference type="ARBA" id="ARBA00022840"/>
    </source>
</evidence>
<dbReference type="InterPro" id="IPR050856">
    <property type="entry name" value="Biotin_carboxylase_complex"/>
</dbReference>
<dbReference type="Gene3D" id="3.30.700.40">
    <property type="match status" value="1"/>
</dbReference>
<dbReference type="SUPFAM" id="SSF51230">
    <property type="entry name" value="Single hybrid motif"/>
    <property type="match status" value="1"/>
</dbReference>
<feature type="domain" description="Lipoyl-binding" evidence="8">
    <location>
        <begin position="604"/>
        <end position="680"/>
    </location>
</feature>
<dbReference type="InterPro" id="IPR013815">
    <property type="entry name" value="ATP_grasp_subdomain_1"/>
</dbReference>
<keyword evidence="2" id="KW-0436">Ligase</keyword>
<dbReference type="FunFam" id="3.30.1490.20:FF:000003">
    <property type="entry name" value="acetyl-CoA carboxylase isoform X1"/>
    <property type="match status" value="1"/>
</dbReference>
<dbReference type="STRING" id="1770053.SAMN05216551_104324"/>
<evidence type="ECO:0000313" key="11">
    <source>
        <dbReference type="EMBL" id="SDV48285.1"/>
    </source>
</evidence>
<dbReference type="Pfam" id="PF02785">
    <property type="entry name" value="Biotin_carb_C"/>
    <property type="match status" value="1"/>
</dbReference>
<evidence type="ECO:0000256" key="2">
    <source>
        <dbReference type="ARBA" id="ARBA00022598"/>
    </source>
</evidence>
<dbReference type="PROSITE" id="PS00867">
    <property type="entry name" value="CPSASE_2"/>
    <property type="match status" value="1"/>
</dbReference>
<evidence type="ECO:0000259" key="9">
    <source>
        <dbReference type="PROSITE" id="PS50975"/>
    </source>
</evidence>
<dbReference type="InterPro" id="IPR005479">
    <property type="entry name" value="CPAse_ATP-bd"/>
</dbReference>
<dbReference type="Pfam" id="PF00364">
    <property type="entry name" value="Biotin_lipoyl"/>
    <property type="match status" value="1"/>
</dbReference>
<proteinExistence type="predicted"/>
<dbReference type="SMART" id="SM01209">
    <property type="entry name" value="GARS_A"/>
    <property type="match status" value="1"/>
</dbReference>
<dbReference type="PROSITE" id="PS50979">
    <property type="entry name" value="BC"/>
    <property type="match status" value="1"/>
</dbReference>
<dbReference type="Gene3D" id="3.30.1490.20">
    <property type="entry name" value="ATP-grasp fold, A domain"/>
    <property type="match status" value="1"/>
</dbReference>
<dbReference type="Gene3D" id="3.30.470.20">
    <property type="entry name" value="ATP-grasp fold, B domain"/>
    <property type="match status" value="1"/>
</dbReference>
<evidence type="ECO:0000256" key="5">
    <source>
        <dbReference type="ARBA" id="ARBA00022946"/>
    </source>
</evidence>
<dbReference type="SUPFAM" id="SSF52440">
    <property type="entry name" value="PreATP-grasp domain"/>
    <property type="match status" value="1"/>
</dbReference>
<dbReference type="InterPro" id="IPR011054">
    <property type="entry name" value="Rudment_hybrid_motif"/>
</dbReference>
<keyword evidence="12" id="KW-1185">Reference proteome</keyword>
<dbReference type="InterPro" id="IPR016185">
    <property type="entry name" value="PreATP-grasp_dom_sf"/>
</dbReference>